<dbReference type="GO" id="GO:0016853">
    <property type="term" value="F:isomerase activity"/>
    <property type="evidence" value="ECO:0007669"/>
    <property type="project" value="UniProtKB-KW"/>
</dbReference>
<dbReference type="PATRIC" id="fig|56110.3.peg.6798"/>
<reference evidence="2 3" key="1">
    <citation type="submission" date="2012-06" db="EMBL/GenBank/DDBJ databases">
        <title>Finished chromosome of genome of Oscillatoria acuminata PCC 6304.</title>
        <authorList>
            <consortium name="US DOE Joint Genome Institute"/>
            <person name="Gugger M."/>
            <person name="Coursin T."/>
            <person name="Rippka R."/>
            <person name="Tandeau De Marsac N."/>
            <person name="Huntemann M."/>
            <person name="Wei C.-L."/>
            <person name="Han J."/>
            <person name="Detter J.C."/>
            <person name="Han C."/>
            <person name="Tapia R."/>
            <person name="Davenport K."/>
            <person name="Daligault H."/>
            <person name="Erkkila T."/>
            <person name="Gu W."/>
            <person name="Munk A.C.C."/>
            <person name="Teshima H."/>
            <person name="Xu Y."/>
            <person name="Chain P."/>
            <person name="Chen A."/>
            <person name="Krypides N."/>
            <person name="Mavromatis K."/>
            <person name="Markowitz V."/>
            <person name="Szeto E."/>
            <person name="Ivanova N."/>
            <person name="Mikhailova N."/>
            <person name="Ovchinnikova G."/>
            <person name="Pagani I."/>
            <person name="Pati A."/>
            <person name="Goodwin L."/>
            <person name="Peters L."/>
            <person name="Pitluck S."/>
            <person name="Woyke T."/>
            <person name="Kerfeld C."/>
        </authorList>
    </citation>
    <scope>NUCLEOTIDE SEQUENCE [LARGE SCALE GENOMIC DNA]</scope>
    <source>
        <strain evidence="2 3">PCC 6304</strain>
    </source>
</reference>
<dbReference type="EMBL" id="CP003607">
    <property type="protein sequence ID" value="AFY85016.1"/>
    <property type="molecule type" value="Genomic_DNA"/>
</dbReference>
<dbReference type="InParanoid" id="K9TS64"/>
<accession>K9TS64</accession>
<dbReference type="RefSeq" id="WP_015151625.1">
    <property type="nucleotide sequence ID" value="NC_019693.1"/>
</dbReference>
<evidence type="ECO:0000313" key="2">
    <source>
        <dbReference type="EMBL" id="AFY85016.1"/>
    </source>
</evidence>
<dbReference type="Gene3D" id="3.20.20.150">
    <property type="entry name" value="Divalent-metal-dependent TIM barrel enzymes"/>
    <property type="match status" value="1"/>
</dbReference>
<dbReference type="InterPro" id="IPR050312">
    <property type="entry name" value="IolE/XylAMocC-like"/>
</dbReference>
<dbReference type="PANTHER" id="PTHR12110">
    <property type="entry name" value="HYDROXYPYRUVATE ISOMERASE"/>
    <property type="match status" value="1"/>
</dbReference>
<evidence type="ECO:0000259" key="1">
    <source>
        <dbReference type="Pfam" id="PF01261"/>
    </source>
</evidence>
<dbReference type="KEGG" id="oac:Oscil6304_5533"/>
<dbReference type="eggNOG" id="COG1082">
    <property type="taxonomic scope" value="Bacteria"/>
</dbReference>
<dbReference type="STRING" id="56110.Oscil6304_5533"/>
<keyword evidence="3" id="KW-1185">Reference proteome</keyword>
<organism evidence="2 3">
    <name type="scientific">Oscillatoria acuminata PCC 6304</name>
    <dbReference type="NCBI Taxonomy" id="56110"/>
    <lineage>
        <taxon>Bacteria</taxon>
        <taxon>Bacillati</taxon>
        <taxon>Cyanobacteriota</taxon>
        <taxon>Cyanophyceae</taxon>
        <taxon>Oscillatoriophycideae</taxon>
        <taxon>Oscillatoriales</taxon>
        <taxon>Oscillatoriaceae</taxon>
        <taxon>Oscillatoria</taxon>
    </lineage>
</organism>
<dbReference type="Proteomes" id="UP000010367">
    <property type="component" value="Chromosome"/>
</dbReference>
<evidence type="ECO:0000313" key="3">
    <source>
        <dbReference type="Proteomes" id="UP000010367"/>
    </source>
</evidence>
<name>K9TS64_9CYAN</name>
<dbReference type="OrthoDB" id="3967277at2"/>
<dbReference type="Pfam" id="PF01261">
    <property type="entry name" value="AP_endonuc_2"/>
    <property type="match status" value="1"/>
</dbReference>
<feature type="domain" description="Xylose isomerase-like TIM barrel" evidence="1">
    <location>
        <begin position="38"/>
        <end position="296"/>
    </location>
</feature>
<dbReference type="InterPro" id="IPR013022">
    <property type="entry name" value="Xyl_isomerase-like_TIM-brl"/>
</dbReference>
<dbReference type="InterPro" id="IPR036237">
    <property type="entry name" value="Xyl_isomerase-like_sf"/>
</dbReference>
<dbReference type="AlphaFoldDB" id="K9TS64"/>
<gene>
    <name evidence="2" type="ORF">Oscil6304_5533</name>
</gene>
<protein>
    <submittedName>
        <fullName evidence="2">Sugar phosphate isomerase/epimerase</fullName>
    </submittedName>
</protein>
<dbReference type="HOGENOM" id="CLU_818606_0_0_3"/>
<sequence>MSSNGLIPQDVYLSFFMFTTNLKPHDHESRKRVLKHIKELTQIGYTGFEFPIAPSDNTDYSQEIQDYANLRRFLDDEGFRDVAITTNVGATPSCDPSSFDAEQRKQALQYLKARVDITAALRGEVMMGPIIVPYGAFLQDGNTPIWSDRLQDALARRYANAQPALQELGNYAEDKNVKLAIEPITHWETPGPNKLSQVLEFLEGVSNPQVGVVIDTAHEILDGEGPEIFAAQVSQLANDRRLHYVQVSAPDRGAVHTSWIPWESLFKPILAVYNGPVAIEVFNAIPEFVDSLRLSRRKFWIPGEDPENQYPSAYDIAQEAIKITRKKLTHIYNLD</sequence>
<dbReference type="SUPFAM" id="SSF51658">
    <property type="entry name" value="Xylose isomerase-like"/>
    <property type="match status" value="1"/>
</dbReference>
<proteinExistence type="predicted"/>
<keyword evidence="2" id="KW-0413">Isomerase</keyword>